<sequence>MRKSQVHWGRKKQRLARVSGLARFLRHAIQFAQT</sequence>
<protein>
    <submittedName>
        <fullName evidence="1">Uncharacterized protein</fullName>
    </submittedName>
</protein>
<accession>Q166S0</accession>
<dbReference type="AlphaFoldDB" id="Q166S0"/>
<evidence type="ECO:0000313" key="2">
    <source>
        <dbReference type="Proteomes" id="UP000007029"/>
    </source>
</evidence>
<proteinExistence type="predicted"/>
<dbReference type="EMBL" id="CP000362">
    <property type="protein sequence ID" value="ABG32023.1"/>
    <property type="molecule type" value="Genomic_DNA"/>
</dbReference>
<dbReference type="KEGG" id="rde:RD1_2457"/>
<name>Q166S0_ROSDO</name>
<gene>
    <name evidence="1" type="ordered locus">RD1_2457</name>
</gene>
<evidence type="ECO:0000313" key="1">
    <source>
        <dbReference type="EMBL" id="ABG32023.1"/>
    </source>
</evidence>
<keyword evidence="2" id="KW-1185">Reference proteome</keyword>
<reference evidence="1 2" key="1">
    <citation type="journal article" date="2007" name="J. Bacteriol.">
        <title>The complete genome sequence of Roseobacter denitrificans reveals a mixotrophic rather than photosynthetic metabolism.</title>
        <authorList>
            <person name="Swingley W.D."/>
            <person name="Sadekar S."/>
            <person name="Mastrian S.D."/>
            <person name="Matthies H.J."/>
            <person name="Hao J."/>
            <person name="Ramos H."/>
            <person name="Acharya C.R."/>
            <person name="Conrad A.L."/>
            <person name="Taylor H.L."/>
            <person name="Dejesa L.C."/>
            <person name="Shah M.K."/>
            <person name="O'huallachain M.E."/>
            <person name="Lince M.T."/>
            <person name="Blankenship R.E."/>
            <person name="Beatty J.T."/>
            <person name="Touchman J.W."/>
        </authorList>
    </citation>
    <scope>NUCLEOTIDE SEQUENCE [LARGE SCALE GENOMIC DNA]</scope>
    <source>
        <strain evidence="2">ATCC 33942 / OCh 114</strain>
    </source>
</reference>
<dbReference type="Proteomes" id="UP000007029">
    <property type="component" value="Chromosome"/>
</dbReference>
<dbReference type="HOGENOM" id="CLU_3375684_0_0_5"/>
<dbReference type="STRING" id="375451.RD1_2457"/>
<organism evidence="1 2">
    <name type="scientific">Roseobacter denitrificans (strain ATCC 33942 / OCh 114)</name>
    <name type="common">Erythrobacter sp. (strain OCh 114)</name>
    <name type="synonym">Roseobacter denitrificans</name>
    <dbReference type="NCBI Taxonomy" id="375451"/>
    <lineage>
        <taxon>Bacteria</taxon>
        <taxon>Pseudomonadati</taxon>
        <taxon>Pseudomonadota</taxon>
        <taxon>Alphaproteobacteria</taxon>
        <taxon>Rhodobacterales</taxon>
        <taxon>Roseobacteraceae</taxon>
        <taxon>Roseobacter</taxon>
    </lineage>
</organism>